<feature type="binding site" evidence="7">
    <location>
        <position position="116"/>
    </location>
    <ligand>
        <name>Zn(2+)</name>
        <dbReference type="ChEBI" id="CHEBI:29105"/>
    </ligand>
</feature>
<evidence type="ECO:0000256" key="9">
    <source>
        <dbReference type="SAM" id="MobiDB-lite"/>
    </source>
</evidence>
<comment type="cofactor">
    <cofactor evidence="7">
        <name>Zn(2+)</name>
        <dbReference type="ChEBI" id="CHEBI:29105"/>
    </cofactor>
    <text evidence="7">Binds 1 zinc ion per subunit.</text>
</comment>
<feature type="binding site" evidence="8">
    <location>
        <position position="128"/>
    </location>
    <ligand>
        <name>Fe cation</name>
        <dbReference type="ChEBI" id="CHEBI:24875"/>
    </ligand>
</feature>
<dbReference type="Pfam" id="PF01475">
    <property type="entry name" value="FUR"/>
    <property type="match status" value="1"/>
</dbReference>
<dbReference type="Proteomes" id="UP000199165">
    <property type="component" value="Unassembled WGS sequence"/>
</dbReference>
<evidence type="ECO:0000256" key="2">
    <source>
        <dbReference type="ARBA" id="ARBA00022491"/>
    </source>
</evidence>
<evidence type="ECO:0000256" key="3">
    <source>
        <dbReference type="ARBA" id="ARBA00022833"/>
    </source>
</evidence>
<reference evidence="11" key="1">
    <citation type="submission" date="2016-10" db="EMBL/GenBank/DDBJ databases">
        <authorList>
            <person name="Varghese N."/>
            <person name="Submissions S."/>
        </authorList>
    </citation>
    <scope>NUCLEOTIDE SEQUENCE [LARGE SCALE GENOMIC DNA]</scope>
    <source>
        <strain evidence="11">DSM 45501</strain>
    </source>
</reference>
<dbReference type="CDD" id="cd07153">
    <property type="entry name" value="Fur_like"/>
    <property type="match status" value="1"/>
</dbReference>
<dbReference type="AlphaFoldDB" id="A0A1I6ZGU8"/>
<protein>
    <submittedName>
        <fullName evidence="10">Nickel uptake regulator, Fur family</fullName>
    </submittedName>
</protein>
<comment type="cofactor">
    <cofactor evidence="8">
        <name>Mn(2+)</name>
        <dbReference type="ChEBI" id="CHEBI:29035"/>
    </cofactor>
    <cofactor evidence="8">
        <name>Fe(2+)</name>
        <dbReference type="ChEBI" id="CHEBI:29033"/>
    </cofactor>
    <text evidence="8">Binds 1 Mn(2+) or Fe(2+) ion per subunit.</text>
</comment>
<evidence type="ECO:0000313" key="11">
    <source>
        <dbReference type="Proteomes" id="UP000199165"/>
    </source>
</evidence>
<feature type="compositionally biased region" description="Basic residues" evidence="9">
    <location>
        <begin position="26"/>
        <end position="39"/>
    </location>
</feature>
<evidence type="ECO:0000256" key="5">
    <source>
        <dbReference type="ARBA" id="ARBA00023125"/>
    </source>
</evidence>
<keyword evidence="2" id="KW-0678">Repressor</keyword>
<evidence type="ECO:0000256" key="4">
    <source>
        <dbReference type="ARBA" id="ARBA00023015"/>
    </source>
</evidence>
<gene>
    <name evidence="10" type="ORF">SAMN04487904_104347</name>
</gene>
<dbReference type="InterPro" id="IPR002481">
    <property type="entry name" value="FUR"/>
</dbReference>
<keyword evidence="3 7" id="KW-0862">Zinc</keyword>
<evidence type="ECO:0000313" key="10">
    <source>
        <dbReference type="EMBL" id="SFT61909.1"/>
    </source>
</evidence>
<comment type="similarity">
    <text evidence="1">Belongs to the Fur family.</text>
</comment>
<dbReference type="InterPro" id="IPR036388">
    <property type="entry name" value="WH-like_DNA-bd_sf"/>
</dbReference>
<feature type="binding site" evidence="7">
    <location>
        <position position="113"/>
    </location>
    <ligand>
        <name>Zn(2+)</name>
        <dbReference type="ChEBI" id="CHEBI:29105"/>
    </ligand>
</feature>
<dbReference type="GO" id="GO:0000976">
    <property type="term" value="F:transcription cis-regulatory region binding"/>
    <property type="evidence" value="ECO:0007669"/>
    <property type="project" value="TreeGrafter"/>
</dbReference>
<accession>A0A1I6ZGU8</accession>
<dbReference type="GO" id="GO:0045892">
    <property type="term" value="P:negative regulation of DNA-templated transcription"/>
    <property type="evidence" value="ECO:0007669"/>
    <property type="project" value="TreeGrafter"/>
</dbReference>
<dbReference type="GO" id="GO:1900376">
    <property type="term" value="P:regulation of secondary metabolite biosynthetic process"/>
    <property type="evidence" value="ECO:0007669"/>
    <property type="project" value="TreeGrafter"/>
</dbReference>
<dbReference type="Gene3D" id="1.10.10.10">
    <property type="entry name" value="Winged helix-like DNA-binding domain superfamily/Winged helix DNA-binding domain"/>
    <property type="match status" value="1"/>
</dbReference>
<dbReference type="Gene3D" id="3.30.1490.190">
    <property type="match status" value="1"/>
</dbReference>
<keyword evidence="11" id="KW-1185">Reference proteome</keyword>
<dbReference type="InterPro" id="IPR043135">
    <property type="entry name" value="Fur_C"/>
</dbReference>
<sequence length="194" mass="21157">MRQDDERGTNTTPSGAGPARSATKPALRRTLHRRGRRMTPQRQLVLDAVRELAHATPEQVCRHVQRTTPTVNITTVYRALDLLEQLGLVRHTHLGHGAPTYSVEEHEHVHLVCHRCGGIDEVPCEWFEELGGLLRSERGFALDATHLALSGTCATCLAEEADQDGNIEAPHGADPVEGDPFKGDPAEGGPVESD</sequence>
<proteinExistence type="inferred from homology"/>
<feature type="region of interest" description="Disordered" evidence="9">
    <location>
        <begin position="1"/>
        <end position="40"/>
    </location>
</feature>
<evidence type="ECO:0000256" key="8">
    <source>
        <dbReference type="PIRSR" id="PIRSR602481-2"/>
    </source>
</evidence>
<keyword evidence="8" id="KW-0408">Iron</keyword>
<feature type="region of interest" description="Disordered" evidence="9">
    <location>
        <begin position="164"/>
        <end position="194"/>
    </location>
</feature>
<evidence type="ECO:0000256" key="6">
    <source>
        <dbReference type="ARBA" id="ARBA00023163"/>
    </source>
</evidence>
<dbReference type="InterPro" id="IPR036390">
    <property type="entry name" value="WH_DNA-bd_sf"/>
</dbReference>
<organism evidence="10 11">
    <name type="scientific">Actinopolyspora righensis</name>
    <dbReference type="NCBI Taxonomy" id="995060"/>
    <lineage>
        <taxon>Bacteria</taxon>
        <taxon>Bacillati</taxon>
        <taxon>Actinomycetota</taxon>
        <taxon>Actinomycetes</taxon>
        <taxon>Actinopolysporales</taxon>
        <taxon>Actinopolysporaceae</taxon>
        <taxon>Actinopolyspora</taxon>
        <taxon>Actinopolyspora alba group</taxon>
    </lineage>
</organism>
<keyword evidence="5" id="KW-0238">DNA-binding</keyword>
<dbReference type="SUPFAM" id="SSF46785">
    <property type="entry name" value="Winged helix' DNA-binding domain"/>
    <property type="match status" value="1"/>
</dbReference>
<dbReference type="PANTHER" id="PTHR33202:SF7">
    <property type="entry name" value="FERRIC UPTAKE REGULATION PROTEIN"/>
    <property type="match status" value="1"/>
</dbReference>
<dbReference type="GO" id="GO:0003700">
    <property type="term" value="F:DNA-binding transcription factor activity"/>
    <property type="evidence" value="ECO:0007669"/>
    <property type="project" value="InterPro"/>
</dbReference>
<keyword evidence="7" id="KW-0479">Metal-binding</keyword>
<keyword evidence="6" id="KW-0804">Transcription</keyword>
<feature type="binding site" evidence="7">
    <location>
        <position position="153"/>
    </location>
    <ligand>
        <name>Zn(2+)</name>
        <dbReference type="ChEBI" id="CHEBI:29105"/>
    </ligand>
</feature>
<keyword evidence="4" id="KW-0805">Transcription regulation</keyword>
<evidence type="ECO:0000256" key="1">
    <source>
        <dbReference type="ARBA" id="ARBA00007957"/>
    </source>
</evidence>
<name>A0A1I6ZGU8_9ACTN</name>
<evidence type="ECO:0000256" key="7">
    <source>
        <dbReference type="PIRSR" id="PIRSR602481-1"/>
    </source>
</evidence>
<dbReference type="PANTHER" id="PTHR33202">
    <property type="entry name" value="ZINC UPTAKE REGULATION PROTEIN"/>
    <property type="match status" value="1"/>
</dbReference>
<feature type="binding site" evidence="7">
    <location>
        <position position="156"/>
    </location>
    <ligand>
        <name>Zn(2+)</name>
        <dbReference type="ChEBI" id="CHEBI:29105"/>
    </ligand>
</feature>
<dbReference type="GO" id="GO:0008270">
    <property type="term" value="F:zinc ion binding"/>
    <property type="evidence" value="ECO:0007669"/>
    <property type="project" value="TreeGrafter"/>
</dbReference>
<dbReference type="EMBL" id="FPAT01000004">
    <property type="protein sequence ID" value="SFT61909.1"/>
    <property type="molecule type" value="Genomic_DNA"/>
</dbReference>
<dbReference type="STRING" id="995060.SAMN04487904_104347"/>